<evidence type="ECO:0000256" key="1">
    <source>
        <dbReference type="ARBA" id="ARBA00004651"/>
    </source>
</evidence>
<protein>
    <recommendedName>
        <fullName evidence="11">G-protein coupled receptors family 1 profile domain-containing protein</fullName>
    </recommendedName>
</protein>
<dbReference type="InterPro" id="IPR000276">
    <property type="entry name" value="GPCR_Rhodpsn"/>
</dbReference>
<dbReference type="GO" id="GO:0005886">
    <property type="term" value="C:plasma membrane"/>
    <property type="evidence" value="ECO:0007669"/>
    <property type="project" value="UniProtKB-SubCell"/>
</dbReference>
<evidence type="ECO:0000259" key="11">
    <source>
        <dbReference type="PROSITE" id="PS50262"/>
    </source>
</evidence>
<evidence type="ECO:0000256" key="2">
    <source>
        <dbReference type="ARBA" id="ARBA00022475"/>
    </source>
</evidence>
<dbReference type="InterPro" id="IPR017452">
    <property type="entry name" value="GPCR_Rhodpsn_7TM"/>
</dbReference>
<keyword evidence="4 10" id="KW-1133">Transmembrane helix</keyword>
<evidence type="ECO:0000256" key="6">
    <source>
        <dbReference type="ARBA" id="ARBA00023136"/>
    </source>
</evidence>
<dbReference type="Proteomes" id="UP000694404">
    <property type="component" value="Unplaced"/>
</dbReference>
<dbReference type="AlphaFoldDB" id="A0A8C0H9R4"/>
<dbReference type="GeneTree" id="ENSGT00940000165574"/>
<feature type="transmembrane region" description="Helical" evidence="10">
    <location>
        <begin position="111"/>
        <end position="132"/>
    </location>
</feature>
<dbReference type="Gene3D" id="1.20.1070.10">
    <property type="entry name" value="Rhodopsin 7-helix transmembrane proteins"/>
    <property type="match status" value="1"/>
</dbReference>
<comment type="similarity">
    <text evidence="9">Belongs to the G-protein coupled receptor 1 family.</text>
</comment>
<dbReference type="PANTHER" id="PTHR24248">
    <property type="entry name" value="ADRENERGIC RECEPTOR-RELATED G-PROTEIN COUPLED RECEPTOR"/>
    <property type="match status" value="1"/>
</dbReference>
<dbReference type="Ensembl" id="ENSCABT00000022267.1">
    <property type="protein sequence ID" value="ENSCABP00000020327.1"/>
    <property type="gene ID" value="ENSCABG00000014997.1"/>
</dbReference>
<name>A0A8C0H9R4_CHEAB</name>
<dbReference type="PROSITE" id="PS50262">
    <property type="entry name" value="G_PROTEIN_RECEP_F1_2"/>
    <property type="match status" value="1"/>
</dbReference>
<dbReference type="PROSITE" id="PS00237">
    <property type="entry name" value="G_PROTEIN_RECEP_F1_1"/>
    <property type="match status" value="1"/>
</dbReference>
<keyword evidence="5 9" id="KW-0297">G-protein coupled receptor</keyword>
<organism evidence="12 13">
    <name type="scientific">Chelonoidis abingdonii</name>
    <name type="common">Abingdon island giant tortoise</name>
    <name type="synonym">Testudo abingdonii</name>
    <dbReference type="NCBI Taxonomy" id="106734"/>
    <lineage>
        <taxon>Eukaryota</taxon>
        <taxon>Metazoa</taxon>
        <taxon>Chordata</taxon>
        <taxon>Craniata</taxon>
        <taxon>Vertebrata</taxon>
        <taxon>Euteleostomi</taxon>
        <taxon>Archelosauria</taxon>
        <taxon>Testudinata</taxon>
        <taxon>Testudines</taxon>
        <taxon>Cryptodira</taxon>
        <taxon>Durocryptodira</taxon>
        <taxon>Testudinoidea</taxon>
        <taxon>Testudinidae</taxon>
        <taxon>Chelonoidis</taxon>
    </lineage>
</organism>
<feature type="domain" description="G-protein coupled receptors family 1 profile" evidence="11">
    <location>
        <begin position="53"/>
        <end position="152"/>
    </location>
</feature>
<feature type="transmembrane region" description="Helical" evidence="10">
    <location>
        <begin position="39"/>
        <end position="60"/>
    </location>
</feature>
<evidence type="ECO:0000313" key="13">
    <source>
        <dbReference type="Proteomes" id="UP000694404"/>
    </source>
</evidence>
<feature type="transmembrane region" description="Helical" evidence="10">
    <location>
        <begin position="72"/>
        <end position="96"/>
    </location>
</feature>
<evidence type="ECO:0000313" key="12">
    <source>
        <dbReference type="Ensembl" id="ENSCABP00000020327.1"/>
    </source>
</evidence>
<keyword evidence="13" id="KW-1185">Reference proteome</keyword>
<evidence type="ECO:0000256" key="7">
    <source>
        <dbReference type="ARBA" id="ARBA00023170"/>
    </source>
</evidence>
<evidence type="ECO:0000256" key="8">
    <source>
        <dbReference type="ARBA" id="ARBA00023224"/>
    </source>
</evidence>
<dbReference type="GO" id="GO:0045202">
    <property type="term" value="C:synapse"/>
    <property type="evidence" value="ECO:0007669"/>
    <property type="project" value="GOC"/>
</dbReference>
<dbReference type="SUPFAM" id="SSF81321">
    <property type="entry name" value="Family A G protein-coupled receptor-like"/>
    <property type="match status" value="1"/>
</dbReference>
<dbReference type="GO" id="GO:0043410">
    <property type="term" value="P:positive regulation of MAPK cascade"/>
    <property type="evidence" value="ECO:0007669"/>
    <property type="project" value="TreeGrafter"/>
</dbReference>
<keyword evidence="2" id="KW-1003">Cell membrane</keyword>
<evidence type="ECO:0000256" key="5">
    <source>
        <dbReference type="ARBA" id="ARBA00023040"/>
    </source>
</evidence>
<dbReference type="PRINTS" id="PR00237">
    <property type="entry name" value="GPCRRHODOPSN"/>
</dbReference>
<dbReference type="GO" id="GO:0001588">
    <property type="term" value="F:dopamine neurotransmitter receptor activity, coupled via Gs"/>
    <property type="evidence" value="ECO:0007669"/>
    <property type="project" value="TreeGrafter"/>
</dbReference>
<sequence>MLMDKNTSLLSNVSSTALSWVRGDGNWTGAGIGPREVSVGLILTFIDLITLFGNTVVFICPVVEKRLRTATYMFIMSLAMADLLVACLVMPFSIIYEVTGMWLFGKLFCKVWISFDVMFCTASIVTLCFISLDRYCSVVTPYRYSMRMSHRRRVFFSKDRGNGGRVLQFYYQPHALCLSESGLPTGSEEAVHLQAQVSGRYWRRYGFNSHLFQDCSRPRIQH</sequence>
<evidence type="ECO:0000256" key="4">
    <source>
        <dbReference type="ARBA" id="ARBA00022989"/>
    </source>
</evidence>
<proteinExistence type="inferred from homology"/>
<keyword evidence="7 9" id="KW-0675">Receptor</keyword>
<keyword evidence="8 9" id="KW-0807">Transducer</keyword>
<reference evidence="12" key="1">
    <citation type="submission" date="2025-08" db="UniProtKB">
        <authorList>
            <consortium name="Ensembl"/>
        </authorList>
    </citation>
    <scope>IDENTIFICATION</scope>
</reference>
<comment type="subcellular location">
    <subcellularLocation>
        <location evidence="1">Cell membrane</location>
        <topology evidence="1">Multi-pass membrane protein</topology>
    </subcellularLocation>
</comment>
<keyword evidence="3 9" id="KW-0812">Transmembrane</keyword>
<dbReference type="Pfam" id="PF00001">
    <property type="entry name" value="7tm_1"/>
    <property type="match status" value="1"/>
</dbReference>
<dbReference type="PANTHER" id="PTHR24248:SF203">
    <property type="entry name" value="OCTOPAMINE RECEPTOR"/>
    <property type="match status" value="1"/>
</dbReference>
<evidence type="ECO:0000256" key="10">
    <source>
        <dbReference type="SAM" id="Phobius"/>
    </source>
</evidence>
<evidence type="ECO:0000256" key="3">
    <source>
        <dbReference type="ARBA" id="ARBA00022692"/>
    </source>
</evidence>
<dbReference type="GO" id="GO:0071880">
    <property type="term" value="P:adenylate cyclase-activating adrenergic receptor signaling pathway"/>
    <property type="evidence" value="ECO:0007669"/>
    <property type="project" value="TreeGrafter"/>
</dbReference>
<keyword evidence="6 10" id="KW-0472">Membrane</keyword>
<accession>A0A8C0H9R4</accession>
<dbReference type="GO" id="GO:0004930">
    <property type="term" value="F:G protein-coupled receptor activity"/>
    <property type="evidence" value="ECO:0007669"/>
    <property type="project" value="UniProtKB-KW"/>
</dbReference>
<evidence type="ECO:0000256" key="9">
    <source>
        <dbReference type="RuleBase" id="RU000688"/>
    </source>
</evidence>
<reference evidence="12" key="2">
    <citation type="submission" date="2025-09" db="UniProtKB">
        <authorList>
            <consortium name="Ensembl"/>
        </authorList>
    </citation>
    <scope>IDENTIFICATION</scope>
</reference>